<dbReference type="PANTHER" id="PTHR45782">
    <property type="entry name" value="MITOCHONDRIAL RIBOSOME-ASSOCIATED GTPASE 1"/>
    <property type="match status" value="1"/>
</dbReference>
<sequence>MTLNHSLVQKIGNAIKEVSRNKGSTWWYTPHMAVASRAIAKRIPLVDILLEVRDSWIPLSSTCELIKHLSPSSRHIIILNKTDLANHIQLKEWLKYFEQKKCLVFGVNSHNKDNIKELLNFLQARVRELPKIGHGDQTITLMLFGIPNVGKSALASSLHQIGRISAAEKGRIKHAVVSPHPGETKNISGLKIASHPSIYVLDTPGIFPAEILDAEECSNLSLTGALKDCLVGEVELAEYFLSIFNLSDEYKKWAKLSLSGADDCSELERRQKRQYLTDHTQTPVCQPRVNKDEETMSRLIKAEFAALHDAFNLPPDSDDCVREVAAKLLNLYRTGRLGHYTLDVAPNLCDPALPLNLVLNRSLVHQTVLHACRIRLHTIDSCGLAPCLLRELSAPDCLAEMQTKDTYNRLLWYGPAHYGSYSIGLSCINAG</sequence>
<accession>A0A2G2YC89</accession>
<dbReference type="PANTHER" id="PTHR45782:SF1">
    <property type="entry name" value="DAR GTPASE 2, MITOCHONDRIAL"/>
    <property type="match status" value="1"/>
</dbReference>
<dbReference type="STRING" id="4072.A0A2G2YC89"/>
<reference evidence="4 5" key="2">
    <citation type="journal article" date="2017" name="Genome Biol.">
        <title>New reference genome sequences of hot pepper reveal the massive evolution of plant disease-resistance genes by retroduplication.</title>
        <authorList>
            <person name="Kim S."/>
            <person name="Park J."/>
            <person name="Yeom S.I."/>
            <person name="Kim Y.M."/>
            <person name="Seo E."/>
            <person name="Kim K.T."/>
            <person name="Kim M.S."/>
            <person name="Lee J.M."/>
            <person name="Cheong K."/>
            <person name="Shin H.S."/>
            <person name="Kim S.B."/>
            <person name="Han K."/>
            <person name="Lee J."/>
            <person name="Park M."/>
            <person name="Lee H.A."/>
            <person name="Lee H.Y."/>
            <person name="Lee Y."/>
            <person name="Oh S."/>
            <person name="Lee J.H."/>
            <person name="Choi E."/>
            <person name="Choi E."/>
            <person name="Lee S.E."/>
            <person name="Jeon J."/>
            <person name="Kim H."/>
            <person name="Choi G."/>
            <person name="Song H."/>
            <person name="Lee J."/>
            <person name="Lee S.C."/>
            <person name="Kwon J.K."/>
            <person name="Lee H.Y."/>
            <person name="Koo N."/>
            <person name="Hong Y."/>
            <person name="Kim R.W."/>
            <person name="Kang W.H."/>
            <person name="Huh J.H."/>
            <person name="Kang B.C."/>
            <person name="Yang T.J."/>
            <person name="Lee Y.H."/>
            <person name="Bennetzen J.L."/>
            <person name="Choi D."/>
        </authorList>
    </citation>
    <scope>NUCLEOTIDE SEQUENCE [LARGE SCALE GENOMIC DNA]</scope>
    <source>
        <strain evidence="5">cv. CM334</strain>
    </source>
</reference>
<dbReference type="AlphaFoldDB" id="A0A2G2YC89"/>
<reference evidence="4 5" key="1">
    <citation type="journal article" date="2014" name="Nat. Genet.">
        <title>Genome sequence of the hot pepper provides insights into the evolution of pungency in Capsicum species.</title>
        <authorList>
            <person name="Kim S."/>
            <person name="Park M."/>
            <person name="Yeom S.I."/>
            <person name="Kim Y.M."/>
            <person name="Lee J.M."/>
            <person name="Lee H.A."/>
            <person name="Seo E."/>
            <person name="Choi J."/>
            <person name="Cheong K."/>
            <person name="Kim K.T."/>
            <person name="Jung K."/>
            <person name="Lee G.W."/>
            <person name="Oh S.K."/>
            <person name="Bae C."/>
            <person name="Kim S.B."/>
            <person name="Lee H.Y."/>
            <person name="Kim S.Y."/>
            <person name="Kim M.S."/>
            <person name="Kang B.C."/>
            <person name="Jo Y.D."/>
            <person name="Yang H.B."/>
            <person name="Jeong H.J."/>
            <person name="Kang W.H."/>
            <person name="Kwon J.K."/>
            <person name="Shin C."/>
            <person name="Lim J.Y."/>
            <person name="Park J.H."/>
            <person name="Huh J.H."/>
            <person name="Kim J.S."/>
            <person name="Kim B.D."/>
            <person name="Cohen O."/>
            <person name="Paran I."/>
            <person name="Suh M.C."/>
            <person name="Lee S.B."/>
            <person name="Kim Y.K."/>
            <person name="Shin Y."/>
            <person name="Noh S.J."/>
            <person name="Park J."/>
            <person name="Seo Y.S."/>
            <person name="Kwon S.Y."/>
            <person name="Kim H.A."/>
            <person name="Park J.M."/>
            <person name="Kim H.J."/>
            <person name="Choi S.B."/>
            <person name="Bosland P.W."/>
            <person name="Reeves G."/>
            <person name="Jo S.H."/>
            <person name="Lee B.W."/>
            <person name="Cho H.T."/>
            <person name="Choi H.S."/>
            <person name="Lee M.S."/>
            <person name="Yu Y."/>
            <person name="Do Choi Y."/>
            <person name="Park B.S."/>
            <person name="van Deynze A."/>
            <person name="Ashrafi H."/>
            <person name="Hill T."/>
            <person name="Kim W.T."/>
            <person name="Pai H.S."/>
            <person name="Ahn H.K."/>
            <person name="Yeam I."/>
            <person name="Giovannoni J.J."/>
            <person name="Rose J.K."/>
            <person name="Sorensen I."/>
            <person name="Lee S.J."/>
            <person name="Kim R.W."/>
            <person name="Choi I.Y."/>
            <person name="Choi B.S."/>
            <person name="Lim J.S."/>
            <person name="Lee Y.H."/>
            <person name="Choi D."/>
        </authorList>
    </citation>
    <scope>NUCLEOTIDE SEQUENCE [LARGE SCALE GENOMIC DNA]</scope>
    <source>
        <strain evidence="5">cv. CM334</strain>
    </source>
</reference>
<dbReference type="EMBL" id="AYRZ02000012">
    <property type="protein sequence ID" value="PHT67171.1"/>
    <property type="molecule type" value="Genomic_DNA"/>
</dbReference>
<dbReference type="OMA" id="TPHMAVA"/>
<keyword evidence="1" id="KW-0547">Nucleotide-binding</keyword>
<dbReference type="GO" id="GO:0003924">
    <property type="term" value="F:GTPase activity"/>
    <property type="evidence" value="ECO:0000318"/>
    <property type="project" value="GO_Central"/>
</dbReference>
<dbReference type="Gramene" id="PHT67171">
    <property type="protein sequence ID" value="PHT67171"/>
    <property type="gene ID" value="T459_31596"/>
</dbReference>
<evidence type="ECO:0000313" key="4">
    <source>
        <dbReference type="EMBL" id="PHT67171.1"/>
    </source>
</evidence>
<dbReference type="Proteomes" id="UP000222542">
    <property type="component" value="Unassembled WGS sequence"/>
</dbReference>
<dbReference type="InterPro" id="IPR027417">
    <property type="entry name" value="P-loop_NTPase"/>
</dbReference>
<evidence type="ECO:0000313" key="5">
    <source>
        <dbReference type="Proteomes" id="UP000222542"/>
    </source>
</evidence>
<evidence type="ECO:0000256" key="2">
    <source>
        <dbReference type="ARBA" id="ARBA00023134"/>
    </source>
</evidence>
<dbReference type="Pfam" id="PF01926">
    <property type="entry name" value="MMR_HSR1"/>
    <property type="match status" value="1"/>
</dbReference>
<dbReference type="CDD" id="cd01856">
    <property type="entry name" value="YlqF"/>
    <property type="match status" value="1"/>
</dbReference>
<gene>
    <name evidence="4" type="ORF">T459_31596</name>
</gene>
<protein>
    <submittedName>
        <fullName evidence="4">DAR GTPase 2, mitochondrial</fullName>
    </submittedName>
</protein>
<evidence type="ECO:0000259" key="3">
    <source>
        <dbReference type="PROSITE" id="PS51721"/>
    </source>
</evidence>
<evidence type="ECO:0000256" key="1">
    <source>
        <dbReference type="ARBA" id="ARBA00022741"/>
    </source>
</evidence>
<dbReference type="GO" id="GO:0005739">
    <property type="term" value="C:mitochondrion"/>
    <property type="evidence" value="ECO:0000318"/>
    <property type="project" value="GO_Central"/>
</dbReference>
<keyword evidence="2" id="KW-0342">GTP-binding</keyword>
<feature type="domain" description="CP-type G" evidence="3">
    <location>
        <begin position="32"/>
        <end position="209"/>
    </location>
</feature>
<dbReference type="GO" id="GO:0005525">
    <property type="term" value="F:GTP binding"/>
    <property type="evidence" value="ECO:0007669"/>
    <property type="project" value="UniProtKB-KW"/>
</dbReference>
<keyword evidence="5" id="KW-1185">Reference proteome</keyword>
<proteinExistence type="predicted"/>
<dbReference type="PROSITE" id="PS51721">
    <property type="entry name" value="G_CP"/>
    <property type="match status" value="1"/>
</dbReference>
<dbReference type="Gene3D" id="3.40.50.300">
    <property type="entry name" value="P-loop containing nucleotide triphosphate hydrolases"/>
    <property type="match status" value="1"/>
</dbReference>
<dbReference type="SUPFAM" id="SSF52540">
    <property type="entry name" value="P-loop containing nucleoside triphosphate hydrolases"/>
    <property type="match status" value="1"/>
</dbReference>
<dbReference type="CDD" id="cd00882">
    <property type="entry name" value="Ras_like_GTPase"/>
    <property type="match status" value="1"/>
</dbReference>
<comment type="caution">
    <text evidence="4">The sequence shown here is derived from an EMBL/GenBank/DDBJ whole genome shotgun (WGS) entry which is preliminary data.</text>
</comment>
<dbReference type="InterPro" id="IPR006073">
    <property type="entry name" value="GTP-bd"/>
</dbReference>
<dbReference type="InterPro" id="IPR030378">
    <property type="entry name" value="G_CP_dom"/>
</dbReference>
<name>A0A2G2YC89_CAPAN</name>
<organism evidence="4 5">
    <name type="scientific">Capsicum annuum</name>
    <name type="common">Capsicum pepper</name>
    <dbReference type="NCBI Taxonomy" id="4072"/>
    <lineage>
        <taxon>Eukaryota</taxon>
        <taxon>Viridiplantae</taxon>
        <taxon>Streptophyta</taxon>
        <taxon>Embryophyta</taxon>
        <taxon>Tracheophyta</taxon>
        <taxon>Spermatophyta</taxon>
        <taxon>Magnoliopsida</taxon>
        <taxon>eudicotyledons</taxon>
        <taxon>Gunneridae</taxon>
        <taxon>Pentapetalae</taxon>
        <taxon>asterids</taxon>
        <taxon>lamiids</taxon>
        <taxon>Solanales</taxon>
        <taxon>Solanaceae</taxon>
        <taxon>Solanoideae</taxon>
        <taxon>Capsiceae</taxon>
        <taxon>Capsicum</taxon>
    </lineage>
</organism>